<dbReference type="CDD" id="cd12833">
    <property type="entry name" value="ZntB-like_1"/>
    <property type="match status" value="1"/>
</dbReference>
<organism evidence="13 14">
    <name type="scientific">Desulforhopalus singaporensis</name>
    <dbReference type="NCBI Taxonomy" id="91360"/>
    <lineage>
        <taxon>Bacteria</taxon>
        <taxon>Pseudomonadati</taxon>
        <taxon>Thermodesulfobacteriota</taxon>
        <taxon>Desulfobulbia</taxon>
        <taxon>Desulfobulbales</taxon>
        <taxon>Desulfocapsaceae</taxon>
        <taxon>Desulforhopalus</taxon>
    </lineage>
</organism>
<dbReference type="SUPFAM" id="SSF143865">
    <property type="entry name" value="CorA soluble domain-like"/>
    <property type="match status" value="1"/>
</dbReference>
<evidence type="ECO:0000313" key="13">
    <source>
        <dbReference type="EMBL" id="SDP65588.1"/>
    </source>
</evidence>
<keyword evidence="4" id="KW-1003">Cell membrane</keyword>
<keyword evidence="8 12" id="KW-1133">Transmembrane helix</keyword>
<name>A0A1H0UHW5_9BACT</name>
<dbReference type="InterPro" id="IPR045861">
    <property type="entry name" value="CorA_cytoplasmic_dom"/>
</dbReference>
<dbReference type="GO" id="GO:0000287">
    <property type="term" value="F:magnesium ion binding"/>
    <property type="evidence" value="ECO:0007669"/>
    <property type="project" value="TreeGrafter"/>
</dbReference>
<dbReference type="GO" id="GO:0015087">
    <property type="term" value="F:cobalt ion transmembrane transporter activity"/>
    <property type="evidence" value="ECO:0007669"/>
    <property type="project" value="TreeGrafter"/>
</dbReference>
<sequence length="314" mass="35664">MILNKKGSGNYTDIAELTKITSQQNDLFWIHLHYSAAEARKWLHDIAHLDPIIKENLLDDDTRPRSMHVHDNLFLSLRGVNLNPGSDPEDMIAVRLWATENYIITSNRRKLLSLEDISTALLSGQGPCSAAAFITTLIQRVTLRAGKVVEELEDNIEDLEETIDTNNLRQRNLLSDLRRDAIRLKRYFSPQKEALIQLLADAPPWITKEDKRPVRESVNKLNRYLETLDSTRDRAIVLHEEFLRTMSEILNQRMYTLSLVATLFLPLGFLTGLLGINVGGIPGAESPYGFLTICLGIAVLVVAMVGYLKIKKWY</sequence>
<dbReference type="InterPro" id="IPR002523">
    <property type="entry name" value="MgTranspt_CorA/ZnTranspt_ZntB"/>
</dbReference>
<keyword evidence="5" id="KW-0997">Cell inner membrane</keyword>
<gene>
    <name evidence="13" type="ORF">SAMN05660330_03560</name>
</gene>
<dbReference type="GO" id="GO:0005886">
    <property type="term" value="C:plasma membrane"/>
    <property type="evidence" value="ECO:0007669"/>
    <property type="project" value="UniProtKB-SubCell"/>
</dbReference>
<evidence type="ECO:0000256" key="4">
    <source>
        <dbReference type="ARBA" id="ARBA00022475"/>
    </source>
</evidence>
<evidence type="ECO:0000256" key="10">
    <source>
        <dbReference type="ARBA" id="ARBA00023136"/>
    </source>
</evidence>
<evidence type="ECO:0000256" key="12">
    <source>
        <dbReference type="SAM" id="Phobius"/>
    </source>
</evidence>
<evidence type="ECO:0000256" key="5">
    <source>
        <dbReference type="ARBA" id="ARBA00022519"/>
    </source>
</evidence>
<dbReference type="Gene3D" id="3.30.460.20">
    <property type="entry name" value="CorA soluble domain-like"/>
    <property type="match status" value="1"/>
</dbReference>
<dbReference type="PANTHER" id="PTHR46494:SF3">
    <property type="entry name" value="ZINC TRANSPORT PROTEIN ZNTB"/>
    <property type="match status" value="1"/>
</dbReference>
<dbReference type="InterPro" id="IPR045863">
    <property type="entry name" value="CorA_TM1_TM2"/>
</dbReference>
<keyword evidence="10 12" id="KW-0472">Membrane</keyword>
<accession>A0A1H0UHW5</accession>
<comment type="similarity">
    <text evidence="2">Belongs to the CorA metal ion transporter (MIT) (TC 1.A.35) family.</text>
</comment>
<evidence type="ECO:0000256" key="9">
    <source>
        <dbReference type="ARBA" id="ARBA00023065"/>
    </source>
</evidence>
<dbReference type="Pfam" id="PF01544">
    <property type="entry name" value="CorA"/>
    <property type="match status" value="1"/>
</dbReference>
<keyword evidence="14" id="KW-1185">Reference proteome</keyword>
<dbReference type="Proteomes" id="UP000199073">
    <property type="component" value="Unassembled WGS sequence"/>
</dbReference>
<feature type="transmembrane region" description="Helical" evidence="12">
    <location>
        <begin position="254"/>
        <end position="276"/>
    </location>
</feature>
<dbReference type="SUPFAM" id="SSF144083">
    <property type="entry name" value="Magnesium transport protein CorA, transmembrane region"/>
    <property type="match status" value="1"/>
</dbReference>
<evidence type="ECO:0000256" key="1">
    <source>
        <dbReference type="ARBA" id="ARBA00004651"/>
    </source>
</evidence>
<dbReference type="Gene3D" id="1.20.58.340">
    <property type="entry name" value="Magnesium transport protein CorA, transmembrane region"/>
    <property type="match status" value="2"/>
</dbReference>
<keyword evidence="11" id="KW-0175">Coiled coil</keyword>
<evidence type="ECO:0000256" key="7">
    <source>
        <dbReference type="ARBA" id="ARBA00022833"/>
    </source>
</evidence>
<evidence type="ECO:0000256" key="6">
    <source>
        <dbReference type="ARBA" id="ARBA00022692"/>
    </source>
</evidence>
<feature type="transmembrane region" description="Helical" evidence="12">
    <location>
        <begin position="288"/>
        <end position="308"/>
    </location>
</feature>
<keyword evidence="6 12" id="KW-0812">Transmembrane</keyword>
<dbReference type="STRING" id="91360.SAMN05660330_03560"/>
<evidence type="ECO:0000256" key="11">
    <source>
        <dbReference type="SAM" id="Coils"/>
    </source>
</evidence>
<proteinExistence type="inferred from homology"/>
<dbReference type="PANTHER" id="PTHR46494">
    <property type="entry name" value="CORA FAMILY METAL ION TRANSPORTER (EUROFUNG)"/>
    <property type="match status" value="1"/>
</dbReference>
<evidence type="ECO:0000256" key="3">
    <source>
        <dbReference type="ARBA" id="ARBA00022448"/>
    </source>
</evidence>
<dbReference type="GO" id="GO:0015095">
    <property type="term" value="F:magnesium ion transmembrane transporter activity"/>
    <property type="evidence" value="ECO:0007669"/>
    <property type="project" value="TreeGrafter"/>
</dbReference>
<keyword evidence="3" id="KW-0813">Transport</keyword>
<evidence type="ECO:0000256" key="2">
    <source>
        <dbReference type="ARBA" id="ARBA00009765"/>
    </source>
</evidence>
<dbReference type="GO" id="GO:0050897">
    <property type="term" value="F:cobalt ion binding"/>
    <property type="evidence" value="ECO:0007669"/>
    <property type="project" value="TreeGrafter"/>
</dbReference>
<evidence type="ECO:0000256" key="8">
    <source>
        <dbReference type="ARBA" id="ARBA00022989"/>
    </source>
</evidence>
<feature type="coiled-coil region" evidence="11">
    <location>
        <begin position="142"/>
        <end position="169"/>
    </location>
</feature>
<keyword evidence="9" id="KW-0406">Ion transport</keyword>
<protein>
    <submittedName>
        <fullName evidence="13">Zinc transporter</fullName>
    </submittedName>
</protein>
<reference evidence="13 14" key="1">
    <citation type="submission" date="2016-10" db="EMBL/GenBank/DDBJ databases">
        <authorList>
            <person name="de Groot N.N."/>
        </authorList>
    </citation>
    <scope>NUCLEOTIDE SEQUENCE [LARGE SCALE GENOMIC DNA]</scope>
    <source>
        <strain evidence="13 14">DSM 12130</strain>
    </source>
</reference>
<comment type="subcellular location">
    <subcellularLocation>
        <location evidence="1">Cell membrane</location>
        <topology evidence="1">Multi-pass membrane protein</topology>
    </subcellularLocation>
</comment>
<dbReference type="EMBL" id="FNJI01000032">
    <property type="protein sequence ID" value="SDP65588.1"/>
    <property type="molecule type" value="Genomic_DNA"/>
</dbReference>
<evidence type="ECO:0000313" key="14">
    <source>
        <dbReference type="Proteomes" id="UP000199073"/>
    </source>
</evidence>
<keyword evidence="7" id="KW-0862">Zinc</keyword>
<dbReference type="AlphaFoldDB" id="A0A1H0UHW5"/>